<dbReference type="SMART" id="SM00521">
    <property type="entry name" value="CBF"/>
    <property type="match status" value="1"/>
</dbReference>
<evidence type="ECO:0000256" key="3">
    <source>
        <dbReference type="ARBA" id="ARBA00023125"/>
    </source>
</evidence>
<comment type="caution">
    <text evidence="10">The sequence shown here is derived from an EMBL/GenBank/DDBJ whole genome shotgun (WGS) entry which is preliminary data.</text>
</comment>
<keyword evidence="11" id="KW-1185">Reference proteome</keyword>
<keyword evidence="6 8" id="KW-0539">Nucleus</keyword>
<dbReference type="Pfam" id="PF02045">
    <property type="entry name" value="CBFB_NFYA"/>
    <property type="match status" value="1"/>
</dbReference>
<evidence type="ECO:0000256" key="4">
    <source>
        <dbReference type="ARBA" id="ARBA00023159"/>
    </source>
</evidence>
<proteinExistence type="inferred from homology"/>
<keyword evidence="5 8" id="KW-0804">Transcription</keyword>
<dbReference type="InterPro" id="IPR001289">
    <property type="entry name" value="NFYA"/>
</dbReference>
<protein>
    <recommendedName>
        <fullName evidence="8">Nuclear transcription factor Y subunit</fullName>
    </recommendedName>
</protein>
<evidence type="ECO:0000256" key="8">
    <source>
        <dbReference type="RuleBase" id="RU367155"/>
    </source>
</evidence>
<comment type="function">
    <text evidence="8">Component of the sequence-specific heterotrimeric transcription factor (NF-Y) which specifically recognizes a 5'-CCAAT-3' box motif found in the promoters of its target genes.</text>
</comment>
<dbReference type="EMBL" id="SDRB02000468">
    <property type="protein sequence ID" value="THG23161.1"/>
    <property type="molecule type" value="Genomic_DNA"/>
</dbReference>
<feature type="compositionally biased region" description="Polar residues" evidence="9">
    <location>
        <begin position="90"/>
        <end position="103"/>
    </location>
</feature>
<evidence type="ECO:0000256" key="6">
    <source>
        <dbReference type="ARBA" id="ARBA00023242"/>
    </source>
</evidence>
<dbReference type="Proteomes" id="UP000306102">
    <property type="component" value="Unassembled WGS sequence"/>
</dbReference>
<comment type="subunit">
    <text evidence="7">Heterotrimeric transcription factor composed of three components, NF-YA, NF-YB and NF-YC. NF-YB and NF-YC must interact and dimerize for NF-YA association and DNA binding.</text>
</comment>
<dbReference type="PROSITE" id="PS00686">
    <property type="entry name" value="NFYA_HAP2_1"/>
    <property type="match status" value="1"/>
</dbReference>
<comment type="similarity">
    <text evidence="8">Belongs to the NFYA/HAP2 subunit family.</text>
</comment>
<comment type="subcellular location">
    <subcellularLocation>
        <location evidence="1 8">Nucleus</location>
    </subcellularLocation>
</comment>
<feature type="region of interest" description="Disordered" evidence="9">
    <location>
        <begin position="89"/>
        <end position="114"/>
    </location>
</feature>
<evidence type="ECO:0000256" key="2">
    <source>
        <dbReference type="ARBA" id="ARBA00023015"/>
    </source>
</evidence>
<organism evidence="10 11">
    <name type="scientific">Camellia sinensis var. sinensis</name>
    <name type="common">China tea</name>
    <dbReference type="NCBI Taxonomy" id="542762"/>
    <lineage>
        <taxon>Eukaryota</taxon>
        <taxon>Viridiplantae</taxon>
        <taxon>Streptophyta</taxon>
        <taxon>Embryophyta</taxon>
        <taxon>Tracheophyta</taxon>
        <taxon>Spermatophyta</taxon>
        <taxon>Magnoliopsida</taxon>
        <taxon>eudicotyledons</taxon>
        <taxon>Gunneridae</taxon>
        <taxon>Pentapetalae</taxon>
        <taxon>asterids</taxon>
        <taxon>Ericales</taxon>
        <taxon>Theaceae</taxon>
        <taxon>Camellia</taxon>
    </lineage>
</organism>
<accession>A0A4S4F173</accession>
<keyword evidence="2 8" id="KW-0805">Transcription regulation</keyword>
<dbReference type="Gene3D" id="6.10.250.2430">
    <property type="match status" value="1"/>
</dbReference>
<dbReference type="GO" id="GO:0016602">
    <property type="term" value="C:CCAAT-binding factor complex"/>
    <property type="evidence" value="ECO:0007669"/>
    <property type="project" value="InterPro"/>
</dbReference>
<dbReference type="PRINTS" id="PR00616">
    <property type="entry name" value="CCAATSUBUNTB"/>
</dbReference>
<evidence type="ECO:0000313" key="11">
    <source>
        <dbReference type="Proteomes" id="UP000306102"/>
    </source>
</evidence>
<reference evidence="10 11" key="1">
    <citation type="journal article" date="2018" name="Proc. Natl. Acad. Sci. U.S.A.">
        <title>Draft genome sequence of Camellia sinensis var. sinensis provides insights into the evolution of the tea genome and tea quality.</title>
        <authorList>
            <person name="Wei C."/>
            <person name="Yang H."/>
            <person name="Wang S."/>
            <person name="Zhao J."/>
            <person name="Liu C."/>
            <person name="Gao L."/>
            <person name="Xia E."/>
            <person name="Lu Y."/>
            <person name="Tai Y."/>
            <person name="She G."/>
            <person name="Sun J."/>
            <person name="Cao H."/>
            <person name="Tong W."/>
            <person name="Gao Q."/>
            <person name="Li Y."/>
            <person name="Deng W."/>
            <person name="Jiang X."/>
            <person name="Wang W."/>
            <person name="Chen Q."/>
            <person name="Zhang S."/>
            <person name="Li H."/>
            <person name="Wu J."/>
            <person name="Wang P."/>
            <person name="Li P."/>
            <person name="Shi C."/>
            <person name="Zheng F."/>
            <person name="Jian J."/>
            <person name="Huang B."/>
            <person name="Shan D."/>
            <person name="Shi M."/>
            <person name="Fang C."/>
            <person name="Yue Y."/>
            <person name="Li F."/>
            <person name="Li D."/>
            <person name="Wei S."/>
            <person name="Han B."/>
            <person name="Jiang C."/>
            <person name="Yin Y."/>
            <person name="Xia T."/>
            <person name="Zhang Z."/>
            <person name="Bennetzen J.L."/>
            <person name="Zhao S."/>
            <person name="Wan X."/>
        </authorList>
    </citation>
    <scope>NUCLEOTIDE SEQUENCE [LARGE SCALE GENOMIC DNA]</scope>
    <source>
        <strain evidence="11">cv. Shuchazao</strain>
        <tissue evidence="10">Leaf</tissue>
    </source>
</reference>
<evidence type="ECO:0000313" key="10">
    <source>
        <dbReference type="EMBL" id="THG23161.1"/>
    </source>
</evidence>
<sequence>MAIRVQNFPKKAFDQSSIYSMSNFAVNCPSWWNSQEQQFPQSISKHLSLKLESPPQLCEEARHLRLQRHDQDSSSTQSTVQSHHEVTAMGGTNAQDQSISSESVPDESYEKHSEFVNISPSQIDSSQSINHIPHPYADPYCGGLFASYGPPTVIQPQMVGMTPARVALPLDLAEDGPIYVNSKQYHAILRRRQMRAKLEAQNKLVKTRRPYLHESRHVHALNRVRGSGGRFLSTKKLQQPDLTPTPDSRCISNSIHSYKKDASEFEICQSETVERGASIPSFSNVTGVSNSDVFQQPYHRFSAISPHTDVGNGTRHCASVIR</sequence>
<evidence type="ECO:0000256" key="1">
    <source>
        <dbReference type="ARBA" id="ARBA00004123"/>
    </source>
</evidence>
<dbReference type="PROSITE" id="PS51152">
    <property type="entry name" value="NFYA_HAP2_2"/>
    <property type="match status" value="1"/>
</dbReference>
<dbReference type="GO" id="GO:0003700">
    <property type="term" value="F:DNA-binding transcription factor activity"/>
    <property type="evidence" value="ECO:0007669"/>
    <property type="project" value="UniProtKB-UniRule"/>
</dbReference>
<dbReference type="STRING" id="542762.A0A4S4F173"/>
<evidence type="ECO:0000256" key="7">
    <source>
        <dbReference type="ARBA" id="ARBA00025911"/>
    </source>
</evidence>
<evidence type="ECO:0000256" key="5">
    <source>
        <dbReference type="ARBA" id="ARBA00023163"/>
    </source>
</evidence>
<gene>
    <name evidence="10" type="ORF">TEA_008069</name>
</gene>
<name>A0A4S4F173_CAMSN</name>
<dbReference type="PANTHER" id="PTHR12632">
    <property type="entry name" value="TRANSCRIPTION FACTOR NF-Y ALPHA-RELATED"/>
    <property type="match status" value="1"/>
</dbReference>
<dbReference type="InterPro" id="IPR018362">
    <property type="entry name" value="CCAAT-binding_factor_CS"/>
</dbReference>
<keyword evidence="4" id="KW-0010">Activator</keyword>
<dbReference type="GO" id="GO:0003677">
    <property type="term" value="F:DNA binding"/>
    <property type="evidence" value="ECO:0007669"/>
    <property type="project" value="UniProtKB-KW"/>
</dbReference>
<dbReference type="AlphaFoldDB" id="A0A4S4F173"/>
<evidence type="ECO:0000256" key="9">
    <source>
        <dbReference type="SAM" id="MobiDB-lite"/>
    </source>
</evidence>
<keyword evidence="3 8" id="KW-0238">DNA-binding</keyword>